<dbReference type="PANTHER" id="PTHR10996">
    <property type="entry name" value="2-HYDROXYACID DEHYDROGENASE-RELATED"/>
    <property type="match status" value="1"/>
</dbReference>
<protein>
    <submittedName>
        <fullName evidence="7">2-hydroxyacid dehydrogenase</fullName>
    </submittedName>
</protein>
<dbReference type="GO" id="GO:0005829">
    <property type="term" value="C:cytosol"/>
    <property type="evidence" value="ECO:0007669"/>
    <property type="project" value="TreeGrafter"/>
</dbReference>
<keyword evidence="2 4" id="KW-0560">Oxidoreductase</keyword>
<evidence type="ECO:0000313" key="8">
    <source>
        <dbReference type="Proteomes" id="UP000245216"/>
    </source>
</evidence>
<evidence type="ECO:0000256" key="2">
    <source>
        <dbReference type="ARBA" id="ARBA00023002"/>
    </source>
</evidence>
<comment type="caution">
    <text evidence="7">The sequence shown here is derived from an EMBL/GenBank/DDBJ whole genome shotgun (WGS) entry which is preliminary data.</text>
</comment>
<dbReference type="SUPFAM" id="SSF51735">
    <property type="entry name" value="NAD(P)-binding Rossmann-fold domains"/>
    <property type="match status" value="1"/>
</dbReference>
<comment type="similarity">
    <text evidence="4">Belongs to the D-isomer specific 2-hydroxyacid dehydrogenase family.</text>
</comment>
<dbReference type="Gene3D" id="3.40.50.720">
    <property type="entry name" value="NAD(P)-binding Rossmann-like Domain"/>
    <property type="match status" value="2"/>
</dbReference>
<evidence type="ECO:0000256" key="1">
    <source>
        <dbReference type="ARBA" id="ARBA00022857"/>
    </source>
</evidence>
<dbReference type="Pfam" id="PF02826">
    <property type="entry name" value="2-Hacid_dh_C"/>
    <property type="match status" value="1"/>
</dbReference>
<dbReference type="PROSITE" id="PS00065">
    <property type="entry name" value="D_2_HYDROXYACID_DH_1"/>
    <property type="match status" value="1"/>
</dbReference>
<dbReference type="GO" id="GO:0030267">
    <property type="term" value="F:glyoxylate reductase (NADPH) activity"/>
    <property type="evidence" value="ECO:0007669"/>
    <property type="project" value="TreeGrafter"/>
</dbReference>
<dbReference type="STRING" id="511.UZ73_16555"/>
<evidence type="ECO:0000259" key="5">
    <source>
        <dbReference type="Pfam" id="PF00389"/>
    </source>
</evidence>
<dbReference type="AlphaFoldDB" id="A0A2U2BGV0"/>
<dbReference type="EMBL" id="QEXO01000004">
    <property type="protein sequence ID" value="PWE13222.1"/>
    <property type="molecule type" value="Genomic_DNA"/>
</dbReference>
<dbReference type="InterPro" id="IPR006140">
    <property type="entry name" value="D-isomer_DH_NAD-bd"/>
</dbReference>
<feature type="domain" description="D-isomer specific 2-hydroxyacid dehydrogenase NAD-binding" evidence="6">
    <location>
        <begin position="108"/>
        <end position="280"/>
    </location>
</feature>
<dbReference type="GO" id="GO:0016618">
    <property type="term" value="F:hydroxypyruvate reductase [NAD(P)H] activity"/>
    <property type="evidence" value="ECO:0007669"/>
    <property type="project" value="TreeGrafter"/>
</dbReference>
<evidence type="ECO:0000256" key="4">
    <source>
        <dbReference type="RuleBase" id="RU003719"/>
    </source>
</evidence>
<feature type="domain" description="D-isomer specific 2-hydroxyacid dehydrogenase catalytic" evidence="5">
    <location>
        <begin position="23"/>
        <end position="309"/>
    </location>
</feature>
<proteinExistence type="inferred from homology"/>
<organism evidence="7 8">
    <name type="scientific">Alcaligenes faecalis</name>
    <dbReference type="NCBI Taxonomy" id="511"/>
    <lineage>
        <taxon>Bacteria</taxon>
        <taxon>Pseudomonadati</taxon>
        <taxon>Pseudomonadota</taxon>
        <taxon>Betaproteobacteria</taxon>
        <taxon>Burkholderiales</taxon>
        <taxon>Alcaligenaceae</taxon>
        <taxon>Alcaligenes</taxon>
    </lineage>
</organism>
<evidence type="ECO:0000259" key="6">
    <source>
        <dbReference type="Pfam" id="PF02826"/>
    </source>
</evidence>
<dbReference type="CDD" id="cd12156">
    <property type="entry name" value="HPPR"/>
    <property type="match status" value="1"/>
</dbReference>
<dbReference type="InterPro" id="IPR036291">
    <property type="entry name" value="NAD(P)-bd_dom_sf"/>
</dbReference>
<accession>A0A2U2BGV0</accession>
<dbReference type="InterPro" id="IPR050223">
    <property type="entry name" value="D-isomer_2-hydroxyacid_DH"/>
</dbReference>
<dbReference type="RefSeq" id="WP_086061061.1">
    <property type="nucleotide sequence ID" value="NZ_CP039544.1"/>
</dbReference>
<keyword evidence="3" id="KW-0520">NAD</keyword>
<evidence type="ECO:0000313" key="7">
    <source>
        <dbReference type="EMBL" id="PWE13222.1"/>
    </source>
</evidence>
<reference evidence="7 8" key="2">
    <citation type="submission" date="2018-05" db="EMBL/GenBank/DDBJ databases">
        <authorList>
            <person name="Lanie J.A."/>
            <person name="Ng W.-L."/>
            <person name="Kazmierczak K.M."/>
            <person name="Andrzejewski T.M."/>
            <person name="Davidsen T.M."/>
            <person name="Wayne K.J."/>
            <person name="Tettelin H."/>
            <person name="Glass J.I."/>
            <person name="Rusch D."/>
            <person name="Podicherti R."/>
            <person name="Tsui H.-C.T."/>
            <person name="Winkler M.E."/>
        </authorList>
    </citation>
    <scope>NUCLEOTIDE SEQUENCE [LARGE SCALE GENOMIC DNA]</scope>
    <source>
        <strain evidence="7 8">YBY</strain>
    </source>
</reference>
<dbReference type="GO" id="GO:0051287">
    <property type="term" value="F:NAD binding"/>
    <property type="evidence" value="ECO:0007669"/>
    <property type="project" value="InterPro"/>
</dbReference>
<dbReference type="Proteomes" id="UP000245216">
    <property type="component" value="Unassembled WGS sequence"/>
</dbReference>
<dbReference type="Pfam" id="PF00389">
    <property type="entry name" value="2-Hacid_dh"/>
    <property type="match status" value="1"/>
</dbReference>
<sequence length="313" mass="34163">MTRPIVLQLVSLAQHPSFDEIDRHFERIEFQNLNQLSAEQIERVQVLLTSAVTATPSSLMDRLPALKAICSVGVGYDSIDVQAAKQRGIQVSTTPDVLNDCVADMAWALMLDAARRVTESDRYVRAGLWDRPNGFGLGTRVSGKKLGIVGLGRIGQTIARRASGFDMDLRYHNRRPRHDVPWHYEPSLIELAHWADIMVIAAVGGDETRGLINIDVLNALGSKGILVNIARGSVVDESALIAALQEGRLGAAGLDVFENEPQVPQALRDLDQVVLAPHTASATHETREAMLSLALENVVQYQKTGKVLTPLAV</sequence>
<dbReference type="InterPro" id="IPR006139">
    <property type="entry name" value="D-isomer_2_OHA_DH_cat_dom"/>
</dbReference>
<gene>
    <name evidence="7" type="ORF">DF183_15470</name>
</gene>
<dbReference type="FunFam" id="3.40.50.720:FF:000213">
    <property type="entry name" value="Putative 2-hydroxyacid dehydrogenase"/>
    <property type="match status" value="1"/>
</dbReference>
<reference evidence="7 8" key="1">
    <citation type="submission" date="2018-05" db="EMBL/GenBank/DDBJ databases">
        <title>Genome Sequence of an Efficient Indole-Degrading Bacterium, Alcaligenes sp.YBY.</title>
        <authorList>
            <person name="Yang B."/>
        </authorList>
    </citation>
    <scope>NUCLEOTIDE SEQUENCE [LARGE SCALE GENOMIC DNA]</scope>
    <source>
        <strain evidence="7 8">YBY</strain>
    </source>
</reference>
<keyword evidence="1" id="KW-0521">NADP</keyword>
<evidence type="ECO:0000256" key="3">
    <source>
        <dbReference type="ARBA" id="ARBA00023027"/>
    </source>
</evidence>
<dbReference type="SUPFAM" id="SSF52283">
    <property type="entry name" value="Formate/glycerate dehydrogenase catalytic domain-like"/>
    <property type="match status" value="1"/>
</dbReference>
<name>A0A2U2BGV0_ALCFA</name>
<dbReference type="InterPro" id="IPR029752">
    <property type="entry name" value="D-isomer_DH_CS1"/>
</dbReference>
<dbReference type="PANTHER" id="PTHR10996:SF178">
    <property type="entry name" value="2-HYDROXYACID DEHYDROGENASE YGL185C-RELATED"/>
    <property type="match status" value="1"/>
</dbReference>